<organism evidence="2">
    <name type="scientific">marine sediment metagenome</name>
    <dbReference type="NCBI Taxonomy" id="412755"/>
    <lineage>
        <taxon>unclassified sequences</taxon>
        <taxon>metagenomes</taxon>
        <taxon>ecological metagenomes</taxon>
    </lineage>
</organism>
<comment type="caution">
    <text evidence="2">The sequence shown here is derived from an EMBL/GenBank/DDBJ whole genome shotgun (WGS) entry which is preliminary data.</text>
</comment>
<proteinExistence type="predicted"/>
<dbReference type="Pfam" id="PF22513">
    <property type="entry name" value="FitA-like_RHH"/>
    <property type="match status" value="1"/>
</dbReference>
<dbReference type="InterPro" id="IPR010985">
    <property type="entry name" value="Ribbon_hlx_hlx"/>
</dbReference>
<sequence length="81" mass="9259">MAQITVRKLDDDVLETLKARAKANQRSTEAEIRDLLEKSAREPKLEQRSLLSLAGSAPSNRSVEEIVADIRALRDEWEDRR</sequence>
<gene>
    <name evidence="2" type="ORF">LCGC14_0299080</name>
</gene>
<evidence type="ECO:0000259" key="1">
    <source>
        <dbReference type="Pfam" id="PF22513"/>
    </source>
</evidence>
<dbReference type="SUPFAM" id="SSF47598">
    <property type="entry name" value="Ribbon-helix-helix"/>
    <property type="match status" value="1"/>
</dbReference>
<dbReference type="GO" id="GO:0006355">
    <property type="term" value="P:regulation of DNA-templated transcription"/>
    <property type="evidence" value="ECO:0007669"/>
    <property type="project" value="InterPro"/>
</dbReference>
<accession>A0A0F9TQZ9</accession>
<evidence type="ECO:0000313" key="2">
    <source>
        <dbReference type="EMBL" id="KKN83490.1"/>
    </source>
</evidence>
<dbReference type="InterPro" id="IPR053853">
    <property type="entry name" value="FitA-like_RHH"/>
</dbReference>
<reference evidence="2" key="1">
    <citation type="journal article" date="2015" name="Nature">
        <title>Complex archaea that bridge the gap between prokaryotes and eukaryotes.</title>
        <authorList>
            <person name="Spang A."/>
            <person name="Saw J.H."/>
            <person name="Jorgensen S.L."/>
            <person name="Zaremba-Niedzwiedzka K."/>
            <person name="Martijn J."/>
            <person name="Lind A.E."/>
            <person name="van Eijk R."/>
            <person name="Schleper C."/>
            <person name="Guy L."/>
            <person name="Ettema T.J."/>
        </authorList>
    </citation>
    <scope>NUCLEOTIDE SEQUENCE</scope>
</reference>
<feature type="domain" description="Antitoxin FitA-like ribbon-helix-helix" evidence="1">
    <location>
        <begin position="2"/>
        <end position="39"/>
    </location>
</feature>
<dbReference type="Gene3D" id="1.10.1220.10">
    <property type="entry name" value="Met repressor-like"/>
    <property type="match status" value="1"/>
</dbReference>
<name>A0A0F9TQZ9_9ZZZZ</name>
<dbReference type="InterPro" id="IPR013321">
    <property type="entry name" value="Arc_rbn_hlx_hlx"/>
</dbReference>
<protein>
    <recommendedName>
        <fullName evidence="1">Antitoxin FitA-like ribbon-helix-helix domain-containing protein</fullName>
    </recommendedName>
</protein>
<dbReference type="EMBL" id="LAZR01000184">
    <property type="protein sequence ID" value="KKN83490.1"/>
    <property type="molecule type" value="Genomic_DNA"/>
</dbReference>
<dbReference type="AlphaFoldDB" id="A0A0F9TQZ9"/>